<reference evidence="2 3" key="1">
    <citation type="submission" date="2019-03" db="EMBL/GenBank/DDBJ databases">
        <title>Genomic Encyclopedia of Archaeal and Bacterial Type Strains, Phase II (KMG-II): from individual species to whole genera.</title>
        <authorList>
            <person name="Goeker M."/>
        </authorList>
    </citation>
    <scope>NUCLEOTIDE SEQUENCE [LARGE SCALE GENOMIC DNA]</scope>
    <source>
        <strain evidence="2 3">DSM 24782</strain>
    </source>
</reference>
<organism evidence="2 3">
    <name type="scientific">Amnibacterium kyonggiense</name>
    <dbReference type="NCBI Taxonomy" id="595671"/>
    <lineage>
        <taxon>Bacteria</taxon>
        <taxon>Bacillati</taxon>
        <taxon>Actinomycetota</taxon>
        <taxon>Actinomycetes</taxon>
        <taxon>Micrococcales</taxon>
        <taxon>Microbacteriaceae</taxon>
        <taxon>Amnibacterium</taxon>
    </lineage>
</organism>
<protein>
    <submittedName>
        <fullName evidence="2">Uncharacterized protein</fullName>
    </submittedName>
</protein>
<dbReference type="RefSeq" id="WP_133767852.1">
    <property type="nucleotide sequence ID" value="NZ_BAAARP010000001.1"/>
</dbReference>
<dbReference type="AlphaFoldDB" id="A0A4R7FGK6"/>
<dbReference type="Proteomes" id="UP000295344">
    <property type="component" value="Unassembled WGS sequence"/>
</dbReference>
<feature type="signal peptide" evidence="1">
    <location>
        <begin position="1"/>
        <end position="33"/>
    </location>
</feature>
<proteinExistence type="predicted"/>
<evidence type="ECO:0000313" key="2">
    <source>
        <dbReference type="EMBL" id="TDS74512.1"/>
    </source>
</evidence>
<keyword evidence="1" id="KW-0732">Signal</keyword>
<accession>A0A4R7FGK6</accession>
<sequence>MLNMTIRAHALKIGAAVLLTGTLATSGALTASAATHWVGAKDVWRMTSQANGRKFDIQFGYIGKKQAPAVYGCHSGTGGCYPVFAKWEIRFTRVSDGKVLFDRTTSNYKDEAIEALVNYQLKLHHYANRVPSSSWLTSKMTAVMKMTDEQAYKYSTTFPY</sequence>
<dbReference type="EMBL" id="SOAM01000005">
    <property type="protein sequence ID" value="TDS74512.1"/>
    <property type="molecule type" value="Genomic_DNA"/>
</dbReference>
<comment type="caution">
    <text evidence="2">The sequence shown here is derived from an EMBL/GenBank/DDBJ whole genome shotgun (WGS) entry which is preliminary data.</text>
</comment>
<keyword evidence="3" id="KW-1185">Reference proteome</keyword>
<name>A0A4R7FGK6_9MICO</name>
<gene>
    <name evidence="2" type="ORF">CLV52_3695</name>
</gene>
<evidence type="ECO:0000313" key="3">
    <source>
        <dbReference type="Proteomes" id="UP000295344"/>
    </source>
</evidence>
<evidence type="ECO:0000256" key="1">
    <source>
        <dbReference type="SAM" id="SignalP"/>
    </source>
</evidence>
<feature type="chain" id="PRO_5020248743" evidence="1">
    <location>
        <begin position="34"/>
        <end position="160"/>
    </location>
</feature>